<reference evidence="9 10" key="1">
    <citation type="submission" date="2023-03" db="EMBL/GenBank/DDBJ databases">
        <title>Paludisphaera mucosa sp. nov. a novel planctomycete from northern fen.</title>
        <authorList>
            <person name="Ivanova A."/>
        </authorList>
    </citation>
    <scope>NUCLEOTIDE SEQUENCE [LARGE SCALE GENOMIC DNA]</scope>
    <source>
        <strain evidence="9 10">Pla2</strain>
    </source>
</reference>
<evidence type="ECO:0000256" key="6">
    <source>
        <dbReference type="ARBA" id="ARBA00023136"/>
    </source>
</evidence>
<keyword evidence="2" id="KW-0813">Transport</keyword>
<evidence type="ECO:0000313" key="9">
    <source>
        <dbReference type="EMBL" id="MDG3008076.1"/>
    </source>
</evidence>
<dbReference type="EMBL" id="JARRAG010000003">
    <property type="protein sequence ID" value="MDG3008076.1"/>
    <property type="molecule type" value="Genomic_DNA"/>
</dbReference>
<evidence type="ECO:0000256" key="7">
    <source>
        <dbReference type="SAM" id="Phobius"/>
    </source>
</evidence>
<keyword evidence="3" id="KW-1003">Cell membrane</keyword>
<keyword evidence="10" id="KW-1185">Reference proteome</keyword>
<protein>
    <submittedName>
        <fullName evidence="9">FtsX-like permease family protein</fullName>
    </submittedName>
</protein>
<gene>
    <name evidence="9" type="ORF">PZE19_30290</name>
</gene>
<dbReference type="Pfam" id="PF02687">
    <property type="entry name" value="FtsX"/>
    <property type="match status" value="1"/>
</dbReference>
<evidence type="ECO:0000256" key="4">
    <source>
        <dbReference type="ARBA" id="ARBA00022692"/>
    </source>
</evidence>
<evidence type="ECO:0000256" key="2">
    <source>
        <dbReference type="ARBA" id="ARBA00022448"/>
    </source>
</evidence>
<dbReference type="Proteomes" id="UP001216907">
    <property type="component" value="Unassembled WGS sequence"/>
</dbReference>
<comment type="caution">
    <text evidence="9">The sequence shown here is derived from an EMBL/GenBank/DDBJ whole genome shotgun (WGS) entry which is preliminary data.</text>
</comment>
<dbReference type="PANTHER" id="PTHR43738:SF1">
    <property type="entry name" value="HEMIN TRANSPORT SYSTEM PERMEASE PROTEIN HRTB-RELATED"/>
    <property type="match status" value="1"/>
</dbReference>
<feature type="domain" description="ABC3 transporter permease C-terminal" evidence="8">
    <location>
        <begin position="282"/>
        <end position="395"/>
    </location>
</feature>
<keyword evidence="4 7" id="KW-0812">Transmembrane</keyword>
<feature type="transmembrane region" description="Helical" evidence="7">
    <location>
        <begin position="323"/>
        <end position="343"/>
    </location>
</feature>
<keyword evidence="5 7" id="KW-1133">Transmembrane helix</keyword>
<evidence type="ECO:0000256" key="1">
    <source>
        <dbReference type="ARBA" id="ARBA00004651"/>
    </source>
</evidence>
<evidence type="ECO:0000256" key="5">
    <source>
        <dbReference type="ARBA" id="ARBA00022989"/>
    </source>
</evidence>
<dbReference type="PANTHER" id="PTHR43738">
    <property type="entry name" value="ABC TRANSPORTER, MEMBRANE PROTEIN"/>
    <property type="match status" value="1"/>
</dbReference>
<evidence type="ECO:0000256" key="3">
    <source>
        <dbReference type="ARBA" id="ARBA00022475"/>
    </source>
</evidence>
<feature type="transmembrane region" description="Helical" evidence="7">
    <location>
        <begin position="363"/>
        <end position="388"/>
    </location>
</feature>
<feature type="transmembrane region" description="Helical" evidence="7">
    <location>
        <begin position="276"/>
        <end position="302"/>
    </location>
</feature>
<keyword evidence="6 7" id="KW-0472">Membrane</keyword>
<evidence type="ECO:0000313" key="10">
    <source>
        <dbReference type="Proteomes" id="UP001216907"/>
    </source>
</evidence>
<dbReference type="InterPro" id="IPR003838">
    <property type="entry name" value="ABC3_permease_C"/>
</dbReference>
<name>A0ABT6FKH6_9BACT</name>
<proteinExistence type="predicted"/>
<evidence type="ECO:0000259" key="8">
    <source>
        <dbReference type="Pfam" id="PF02687"/>
    </source>
</evidence>
<sequence>MWRIALKMLMGDTAKFCGILLGLTFAALLIMQQGAIFCGLMRRTAGQINGVSGVDLWVMDPNVRHIDDVKAMMESNLHRVRGVEGVEWAVPLYKGSGRAKLNTTDARGEPVTIIESVVLLGLDDTTLVGAPTPGDVIAGDLLDLRTPDAIVIDKMQLPKYYPGEPWEDLEALGDAFYDRFLGREMEMNDHRATIVGVCKAAPTFGSNAVVYTTYGRAKQFVAQERKVLSFILVRTDRSWKAEDVAAAIRSKTGLGAYSSQEFARKTILFFLMNTGIVINFGITSLLGLFVGTAIAGQTFYLFTVDNLKQFGALKAMGATNARIVGMILLQAAVVGLIGYGLGVGVSTFVADRANAGGGEIQFYVWWPLLPATAAVVVFICIFSSLLCIRRVMVLEPAVVFRA</sequence>
<accession>A0ABT6FKH6</accession>
<comment type="subcellular location">
    <subcellularLocation>
        <location evidence="1">Cell membrane</location>
        <topology evidence="1">Multi-pass membrane protein</topology>
    </subcellularLocation>
</comment>
<dbReference type="RefSeq" id="WP_277864404.1">
    <property type="nucleotide sequence ID" value="NZ_JARRAG010000003.1"/>
</dbReference>
<dbReference type="InterPro" id="IPR051125">
    <property type="entry name" value="ABC-4/HrtB_transporter"/>
</dbReference>
<organism evidence="9 10">
    <name type="scientific">Paludisphaera mucosa</name>
    <dbReference type="NCBI Taxonomy" id="3030827"/>
    <lineage>
        <taxon>Bacteria</taxon>
        <taxon>Pseudomonadati</taxon>
        <taxon>Planctomycetota</taxon>
        <taxon>Planctomycetia</taxon>
        <taxon>Isosphaerales</taxon>
        <taxon>Isosphaeraceae</taxon>
        <taxon>Paludisphaera</taxon>
    </lineage>
</organism>